<protein>
    <submittedName>
        <fullName evidence="4">GNAT family N-acetyltransferase</fullName>
    </submittedName>
</protein>
<comment type="caution">
    <text evidence="4">The sequence shown here is derived from an EMBL/GenBank/DDBJ whole genome shotgun (WGS) entry which is preliminary data.</text>
</comment>
<name>A0A7X6D3N4_9ACTN</name>
<dbReference type="RefSeq" id="WP_167972701.1">
    <property type="nucleotide sequence ID" value="NZ_BHZG01000207.1"/>
</dbReference>
<dbReference type="AlphaFoldDB" id="A0A7X6D3N4"/>
<dbReference type="GO" id="GO:0016747">
    <property type="term" value="F:acyltransferase activity, transferring groups other than amino-acyl groups"/>
    <property type="evidence" value="ECO:0007669"/>
    <property type="project" value="InterPro"/>
</dbReference>
<dbReference type="Pfam" id="PF00583">
    <property type="entry name" value="Acetyltransf_1"/>
    <property type="match status" value="1"/>
</dbReference>
<organism evidence="4 5">
    <name type="scientific">Streptomyces lonarensis</name>
    <dbReference type="NCBI Taxonomy" id="700599"/>
    <lineage>
        <taxon>Bacteria</taxon>
        <taxon>Bacillati</taxon>
        <taxon>Actinomycetota</taxon>
        <taxon>Actinomycetes</taxon>
        <taxon>Kitasatosporales</taxon>
        <taxon>Streptomycetaceae</taxon>
        <taxon>Streptomyces</taxon>
    </lineage>
</organism>
<evidence type="ECO:0000256" key="1">
    <source>
        <dbReference type="ARBA" id="ARBA00022679"/>
    </source>
</evidence>
<dbReference type="Proteomes" id="UP000578686">
    <property type="component" value="Unassembled WGS sequence"/>
</dbReference>
<dbReference type="PANTHER" id="PTHR43877:SF2">
    <property type="entry name" value="AMINOALKYLPHOSPHONATE N-ACETYLTRANSFERASE-RELATED"/>
    <property type="match status" value="1"/>
</dbReference>
<dbReference type="InterPro" id="IPR000182">
    <property type="entry name" value="GNAT_dom"/>
</dbReference>
<dbReference type="PROSITE" id="PS51186">
    <property type="entry name" value="GNAT"/>
    <property type="match status" value="1"/>
</dbReference>
<dbReference type="SUPFAM" id="SSF55729">
    <property type="entry name" value="Acyl-CoA N-acyltransferases (Nat)"/>
    <property type="match status" value="1"/>
</dbReference>
<feature type="domain" description="N-acetyltransferase" evidence="3">
    <location>
        <begin position="5"/>
        <end position="162"/>
    </location>
</feature>
<accession>A0A7X6D3N4</accession>
<sequence>MGMSVMIGTATESDTEHVLKLQYLCYQSEAELYNDYSLEPLTQTLEELRGEMAAGPVLVARLGTEVVGAVRGRIEADGAATIGTLMVHPRMRRHGLGRRLLSAMEELLAGRSATADRFRLRTGHRSEGNLRLYRRLGYAPVGTEVVTRRLSVVTLEKRRAAPAAVPELAVAG</sequence>
<dbReference type="CDD" id="cd04301">
    <property type="entry name" value="NAT_SF"/>
    <property type="match status" value="1"/>
</dbReference>
<keyword evidence="2" id="KW-0012">Acyltransferase</keyword>
<reference evidence="4 5" key="1">
    <citation type="submission" date="2020-03" db="EMBL/GenBank/DDBJ databases">
        <title>Draft genome of Streptomyces sp. ventii, isolated from the Axial Seamount in the Pacific Ocean, and resequencing of the two type strains Streptomyces lonarensis strain NCL 716 and Streptomyces bohaiensis strain 11A07.</title>
        <authorList>
            <person name="Loughran R.M."/>
            <person name="Pfannmuller K.M."/>
            <person name="Wasson B.J."/>
            <person name="Deadmond M.C."/>
            <person name="Paddock B.E."/>
            <person name="Koyack M.J."/>
            <person name="Gallegos D.A."/>
            <person name="Mitchell E.A."/>
            <person name="Ushijima B."/>
            <person name="Saw J.H."/>
            <person name="Mcphail K.L."/>
            <person name="Videau P."/>
        </authorList>
    </citation>
    <scope>NUCLEOTIDE SEQUENCE [LARGE SCALE GENOMIC DNA]</scope>
    <source>
        <strain evidence="4 5">NCL716</strain>
    </source>
</reference>
<evidence type="ECO:0000259" key="3">
    <source>
        <dbReference type="PROSITE" id="PS51186"/>
    </source>
</evidence>
<keyword evidence="5" id="KW-1185">Reference proteome</keyword>
<proteinExistence type="predicted"/>
<dbReference type="InterPro" id="IPR016181">
    <property type="entry name" value="Acyl_CoA_acyltransferase"/>
</dbReference>
<keyword evidence="1 4" id="KW-0808">Transferase</keyword>
<dbReference type="PANTHER" id="PTHR43877">
    <property type="entry name" value="AMINOALKYLPHOSPHONATE N-ACETYLTRANSFERASE-RELATED-RELATED"/>
    <property type="match status" value="1"/>
</dbReference>
<evidence type="ECO:0000313" key="5">
    <source>
        <dbReference type="Proteomes" id="UP000578686"/>
    </source>
</evidence>
<dbReference type="EMBL" id="JAAVJD010000173">
    <property type="protein sequence ID" value="NJQ07579.1"/>
    <property type="molecule type" value="Genomic_DNA"/>
</dbReference>
<dbReference type="InterPro" id="IPR050832">
    <property type="entry name" value="Bact_Acetyltransf"/>
</dbReference>
<gene>
    <name evidence="4" type="ORF">HCN56_18820</name>
</gene>
<evidence type="ECO:0000256" key="2">
    <source>
        <dbReference type="ARBA" id="ARBA00023315"/>
    </source>
</evidence>
<evidence type="ECO:0000313" key="4">
    <source>
        <dbReference type="EMBL" id="NJQ07579.1"/>
    </source>
</evidence>
<dbReference type="Gene3D" id="3.40.630.30">
    <property type="match status" value="1"/>
</dbReference>